<dbReference type="Gene3D" id="3.40.50.150">
    <property type="entry name" value="Vaccinia Virus protein VP39"/>
    <property type="match status" value="1"/>
</dbReference>
<proteinExistence type="predicted"/>
<dbReference type="InterPro" id="IPR029063">
    <property type="entry name" value="SAM-dependent_MTases_sf"/>
</dbReference>
<reference evidence="1 2" key="1">
    <citation type="submission" date="2023-08" db="EMBL/GenBank/DDBJ databases">
        <title>Black Yeasts Isolated from many extreme environments.</title>
        <authorList>
            <person name="Coleine C."/>
            <person name="Stajich J.E."/>
            <person name="Selbmann L."/>
        </authorList>
    </citation>
    <scope>NUCLEOTIDE SEQUENCE [LARGE SCALE GENOMIC DNA]</scope>
    <source>
        <strain evidence="1 2">CCFEE 5792</strain>
    </source>
</reference>
<name>A0AAV9N0P1_9EURO</name>
<dbReference type="EMBL" id="JAVRRD010000030">
    <property type="protein sequence ID" value="KAK5046456.1"/>
    <property type="molecule type" value="Genomic_DNA"/>
</dbReference>
<dbReference type="RefSeq" id="XP_064702047.1">
    <property type="nucleotide sequence ID" value="XM_064851806.1"/>
</dbReference>
<gene>
    <name evidence="1" type="ORF">LTR84_008259</name>
</gene>
<evidence type="ECO:0000313" key="1">
    <source>
        <dbReference type="EMBL" id="KAK5046456.1"/>
    </source>
</evidence>
<protein>
    <recommendedName>
        <fullName evidence="3">Methyltransferase domain-containing protein</fullName>
    </recommendedName>
</protein>
<comment type="caution">
    <text evidence="1">The sequence shown here is derived from an EMBL/GenBank/DDBJ whole genome shotgun (WGS) entry which is preliminary data.</text>
</comment>
<evidence type="ECO:0000313" key="2">
    <source>
        <dbReference type="Proteomes" id="UP001358417"/>
    </source>
</evidence>
<sequence>METDEYAIWRTAPDASRLCYQHFLWRELFNGNIHPSIKLEDRQGLRIAEFAAGHCLWAMQVAQEFPLAAVEASDIDLNLVPPSSERPSNLSIAKWSFFDRVPEKWLGAFDLIHIRLLIQPFAGFQDPRPVLEKFVSMLKPGGYLQWDEYDYADADKGHVYSVDNPEHVPNPHETHNSSTRIWQLIMDTFGWPQEHFAKLSTYFTEAGLEEVQDHKIRPPPSVFRAFHEHWYALIAQLLPVLEAKDVTAGIEARKLVTQIREDSQRHGVFSAHITKFVVGRKRDDKSDARLLRSKL</sequence>
<dbReference type="AlphaFoldDB" id="A0AAV9N0P1"/>
<dbReference type="GeneID" id="89976423"/>
<accession>A0AAV9N0P1</accession>
<evidence type="ECO:0008006" key="3">
    <source>
        <dbReference type="Google" id="ProtNLM"/>
    </source>
</evidence>
<dbReference type="SUPFAM" id="SSF53335">
    <property type="entry name" value="S-adenosyl-L-methionine-dependent methyltransferases"/>
    <property type="match status" value="1"/>
</dbReference>
<organism evidence="1 2">
    <name type="scientific">Exophiala bonariae</name>
    <dbReference type="NCBI Taxonomy" id="1690606"/>
    <lineage>
        <taxon>Eukaryota</taxon>
        <taxon>Fungi</taxon>
        <taxon>Dikarya</taxon>
        <taxon>Ascomycota</taxon>
        <taxon>Pezizomycotina</taxon>
        <taxon>Eurotiomycetes</taxon>
        <taxon>Chaetothyriomycetidae</taxon>
        <taxon>Chaetothyriales</taxon>
        <taxon>Herpotrichiellaceae</taxon>
        <taxon>Exophiala</taxon>
    </lineage>
</organism>
<dbReference type="Proteomes" id="UP001358417">
    <property type="component" value="Unassembled WGS sequence"/>
</dbReference>
<keyword evidence="2" id="KW-1185">Reference proteome</keyword>